<comment type="caution">
    <text evidence="4">The sequence shown here is derived from an EMBL/GenBank/DDBJ whole genome shotgun (WGS) entry which is preliminary data.</text>
</comment>
<organism evidence="4 5">
    <name type="scientific">Triparma laevis f. inornata</name>
    <dbReference type="NCBI Taxonomy" id="1714386"/>
    <lineage>
        <taxon>Eukaryota</taxon>
        <taxon>Sar</taxon>
        <taxon>Stramenopiles</taxon>
        <taxon>Ochrophyta</taxon>
        <taxon>Bolidophyceae</taxon>
        <taxon>Parmales</taxon>
        <taxon>Triparmaceae</taxon>
        <taxon>Triparma</taxon>
    </lineage>
</organism>
<feature type="domain" description="YEATS" evidence="3">
    <location>
        <begin position="15"/>
        <end position="168"/>
    </location>
</feature>
<accession>A0A9W7EHB3</accession>
<dbReference type="GO" id="GO:0006355">
    <property type="term" value="P:regulation of DNA-templated transcription"/>
    <property type="evidence" value="ECO:0007669"/>
    <property type="project" value="InterPro"/>
</dbReference>
<dbReference type="PROSITE" id="PS51037">
    <property type="entry name" value="YEATS"/>
    <property type="match status" value="1"/>
</dbReference>
<evidence type="ECO:0000259" key="3">
    <source>
        <dbReference type="PROSITE" id="PS51037"/>
    </source>
</evidence>
<protein>
    <recommendedName>
        <fullName evidence="3">YEATS domain-containing protein</fullName>
    </recommendedName>
</protein>
<dbReference type="InterPro" id="IPR038704">
    <property type="entry name" value="YEAST_sf"/>
</dbReference>
<keyword evidence="1 2" id="KW-0539">Nucleus</keyword>
<evidence type="ECO:0000256" key="1">
    <source>
        <dbReference type="ARBA" id="ARBA00023242"/>
    </source>
</evidence>
<evidence type="ECO:0000313" key="4">
    <source>
        <dbReference type="EMBL" id="GMH76738.1"/>
    </source>
</evidence>
<dbReference type="AlphaFoldDB" id="A0A9W7EHB3"/>
<dbReference type="Gene3D" id="2.60.40.1970">
    <property type="entry name" value="YEATS domain"/>
    <property type="match status" value="1"/>
</dbReference>
<evidence type="ECO:0000313" key="5">
    <source>
        <dbReference type="Proteomes" id="UP001162640"/>
    </source>
</evidence>
<dbReference type="PANTHER" id="PTHR47573">
    <property type="entry name" value="PROTEIN AF-9 HOMOLOG"/>
    <property type="match status" value="1"/>
</dbReference>
<comment type="subcellular location">
    <subcellularLocation>
        <location evidence="2">Nucleus</location>
    </subcellularLocation>
</comment>
<gene>
    <name evidence="4" type="ORF">TL16_g07181</name>
</gene>
<dbReference type="EMBL" id="BLQM01000224">
    <property type="protein sequence ID" value="GMH76738.1"/>
    <property type="molecule type" value="Genomic_DNA"/>
</dbReference>
<evidence type="ECO:0000256" key="2">
    <source>
        <dbReference type="PROSITE-ProRule" id="PRU00376"/>
    </source>
</evidence>
<dbReference type="Pfam" id="PF03366">
    <property type="entry name" value="YEATS"/>
    <property type="match status" value="1"/>
</dbReference>
<dbReference type="InterPro" id="IPR005033">
    <property type="entry name" value="YEATS"/>
</dbReference>
<sequence>MSSLANANNAAPSSTSPPLTLTLPLIYGSLSTPLPPSTSSDYSTHKWTLYIRSYLDLSKWIKSVTFHLHPSFERSVRVVEECREVGGQYVFSCTSNGWGEFESLLKITYTSPTLKPTILKHTIRLYPQSTTGIVGGMKSTDGRVVNEFYDEICFEGVDKGWYEEGMRDSVKPPQPTPPITDPSLTLLQTFLEPSDREIVGRLVRAVKFVEGEIGMVKDRILRANSELEQARKLEGRKV</sequence>
<name>A0A9W7EHB3_9STRA</name>
<dbReference type="Proteomes" id="UP001162640">
    <property type="component" value="Unassembled WGS sequence"/>
</dbReference>
<dbReference type="GO" id="GO:0005634">
    <property type="term" value="C:nucleus"/>
    <property type="evidence" value="ECO:0007669"/>
    <property type="project" value="UniProtKB-SubCell"/>
</dbReference>
<reference evidence="5" key="1">
    <citation type="journal article" date="2023" name="Commun. Biol.">
        <title>Genome analysis of Parmales, the sister group of diatoms, reveals the evolutionary specialization of diatoms from phago-mixotrophs to photoautotrophs.</title>
        <authorList>
            <person name="Ban H."/>
            <person name="Sato S."/>
            <person name="Yoshikawa S."/>
            <person name="Yamada K."/>
            <person name="Nakamura Y."/>
            <person name="Ichinomiya M."/>
            <person name="Sato N."/>
            <person name="Blanc-Mathieu R."/>
            <person name="Endo H."/>
            <person name="Kuwata A."/>
            <person name="Ogata H."/>
        </authorList>
    </citation>
    <scope>NUCLEOTIDE SEQUENCE [LARGE SCALE GENOMIC DNA]</scope>
</reference>
<proteinExistence type="predicted"/>
<dbReference type="InterPro" id="IPR055129">
    <property type="entry name" value="YEATS_dom"/>
</dbReference>